<evidence type="ECO:0000313" key="2">
    <source>
        <dbReference type="EMBL" id="AMM40790.1"/>
    </source>
</evidence>
<evidence type="ECO:0000313" key="3">
    <source>
        <dbReference type="Proteomes" id="UP000070560"/>
    </source>
</evidence>
<sequence>MSTELISSSDLRYKGPESGSSGFNFQLPEVVRMDKQERRTDGRKNY</sequence>
<dbReference type="EMBL" id="CP013015">
    <property type="protein sequence ID" value="AMM40790.1"/>
    <property type="molecule type" value="Genomic_DNA"/>
</dbReference>
<feature type="compositionally biased region" description="Polar residues" evidence="1">
    <location>
        <begin position="1"/>
        <end position="10"/>
    </location>
</feature>
<accession>A0A7U4QK43</accession>
<protein>
    <submittedName>
        <fullName evidence="2">Uncharacterized protein</fullName>
    </submittedName>
</protein>
<proteinExistence type="predicted"/>
<keyword evidence="3" id="KW-1185">Reference proteome</keyword>
<dbReference type="Proteomes" id="UP000070560">
    <property type="component" value="Chromosome"/>
</dbReference>
<feature type="region of interest" description="Disordered" evidence="1">
    <location>
        <begin position="1"/>
        <end position="46"/>
    </location>
</feature>
<dbReference type="KEGG" id="daw:HS1_000986"/>
<gene>
    <name evidence="2" type="ORF">HS1_000986</name>
</gene>
<feature type="compositionally biased region" description="Basic and acidic residues" evidence="1">
    <location>
        <begin position="31"/>
        <end position="46"/>
    </location>
</feature>
<name>A0A7U4QK43_DESA2</name>
<reference evidence="2 3" key="1">
    <citation type="submission" date="2015-10" db="EMBL/GenBank/DDBJ databases">
        <title>Candidatus Desulfofervidus auxilii, a hydrogenotrophic sulfate-reducing bacterium involved in the thermophilic anaerobic oxidation of methane.</title>
        <authorList>
            <person name="Krukenberg V."/>
            <person name="Richter M."/>
            <person name="Wegener G."/>
        </authorList>
    </citation>
    <scope>NUCLEOTIDE SEQUENCE [LARGE SCALE GENOMIC DNA]</scope>
    <source>
        <strain evidence="2 3">HS1</strain>
    </source>
</reference>
<dbReference type="RefSeq" id="WP_156469395.1">
    <property type="nucleotide sequence ID" value="NZ_CP013015.1"/>
</dbReference>
<evidence type="ECO:0000256" key="1">
    <source>
        <dbReference type="SAM" id="MobiDB-lite"/>
    </source>
</evidence>
<dbReference type="AlphaFoldDB" id="A0A7U4QK43"/>
<organism evidence="2 3">
    <name type="scientific">Desulfofervidus auxilii</name>
    <dbReference type="NCBI Taxonomy" id="1621989"/>
    <lineage>
        <taxon>Bacteria</taxon>
        <taxon>Pseudomonadati</taxon>
        <taxon>Thermodesulfobacteriota</taxon>
        <taxon>Candidatus Desulfofervidia</taxon>
        <taxon>Candidatus Desulfofervidales</taxon>
        <taxon>Candidatus Desulfofervidaceae</taxon>
        <taxon>Candidatus Desulfofervidus</taxon>
    </lineage>
</organism>